<dbReference type="RefSeq" id="WP_402387743.1">
    <property type="nucleotide sequence ID" value="NZ_JBIUYY010000023.1"/>
</dbReference>
<proteinExistence type="predicted"/>
<protein>
    <submittedName>
        <fullName evidence="1">Uncharacterized protein</fullName>
    </submittedName>
</protein>
<name>A0ABW8EUU1_STRT5</name>
<organism evidence="1 2">
    <name type="scientific">Streptomyces toxytricini</name>
    <name type="common">Actinomyces toxytricini</name>
    <dbReference type="NCBI Taxonomy" id="67369"/>
    <lineage>
        <taxon>Bacteria</taxon>
        <taxon>Bacillati</taxon>
        <taxon>Actinomycetota</taxon>
        <taxon>Actinomycetes</taxon>
        <taxon>Kitasatosporales</taxon>
        <taxon>Streptomycetaceae</taxon>
        <taxon>Streptomyces</taxon>
    </lineage>
</organism>
<accession>A0ABW8EUU1</accession>
<dbReference type="EMBL" id="JBIUYY010000023">
    <property type="protein sequence ID" value="MFJ2825862.1"/>
    <property type="molecule type" value="Genomic_DNA"/>
</dbReference>
<dbReference type="Proteomes" id="UP001617351">
    <property type="component" value="Unassembled WGS sequence"/>
</dbReference>
<reference evidence="1 2" key="1">
    <citation type="submission" date="2024-10" db="EMBL/GenBank/DDBJ databases">
        <title>The Natural Products Discovery Center: Release of the First 8490 Sequenced Strains for Exploring Actinobacteria Biosynthetic Diversity.</title>
        <authorList>
            <person name="Kalkreuter E."/>
            <person name="Kautsar S.A."/>
            <person name="Yang D."/>
            <person name="Bader C.D."/>
            <person name="Teijaro C.N."/>
            <person name="Fluegel L."/>
            <person name="Davis C.M."/>
            <person name="Simpson J.R."/>
            <person name="Lauterbach L."/>
            <person name="Steele A.D."/>
            <person name="Gui C."/>
            <person name="Meng S."/>
            <person name="Li G."/>
            <person name="Viehrig K."/>
            <person name="Ye F."/>
            <person name="Su P."/>
            <person name="Kiefer A.F."/>
            <person name="Nichols A."/>
            <person name="Cepeda A.J."/>
            <person name="Yan W."/>
            <person name="Fan B."/>
            <person name="Jiang Y."/>
            <person name="Adhikari A."/>
            <person name="Zheng C.-J."/>
            <person name="Schuster L."/>
            <person name="Cowan T.M."/>
            <person name="Smanski M.J."/>
            <person name="Chevrette M.G."/>
            <person name="De Carvalho L.P.S."/>
            <person name="Shen B."/>
        </authorList>
    </citation>
    <scope>NUCLEOTIDE SEQUENCE [LARGE SCALE GENOMIC DNA]</scope>
    <source>
        <strain evidence="1 2">NPDC087220</strain>
    </source>
</reference>
<evidence type="ECO:0000313" key="1">
    <source>
        <dbReference type="EMBL" id="MFJ2825862.1"/>
    </source>
</evidence>
<evidence type="ECO:0000313" key="2">
    <source>
        <dbReference type="Proteomes" id="UP001617351"/>
    </source>
</evidence>
<gene>
    <name evidence="1" type="ORF">ACIO7M_32845</name>
</gene>
<keyword evidence="2" id="KW-1185">Reference proteome</keyword>
<comment type="caution">
    <text evidence="1">The sequence shown here is derived from an EMBL/GenBank/DDBJ whole genome shotgun (WGS) entry which is preliminary data.</text>
</comment>
<sequence length="96" mass="8931">MAAGPQGLGGPGCGGFGEAVQALGKGADEAGPALGAAHRAVRGSGQAPVGFLEDDVGQGAGGVVGGQLVGGAANVGGDRAGGAGQLQRDLVEVRQL</sequence>